<dbReference type="InterPro" id="IPR058532">
    <property type="entry name" value="YjbR/MT2646/Rv2570-like"/>
</dbReference>
<evidence type="ECO:0000313" key="2">
    <source>
        <dbReference type="EMBL" id="MDQ2587884.1"/>
    </source>
</evidence>
<keyword evidence="3" id="KW-1185">Reference proteome</keyword>
<comment type="caution">
    <text evidence="2">The sequence shown here is derived from an EMBL/GenBank/DDBJ whole genome shotgun (WGS) entry which is preliminary data.</text>
</comment>
<proteinExistence type="predicted"/>
<name>A0ABU0XB39_9PSEU</name>
<feature type="compositionally biased region" description="Basic and acidic residues" evidence="1">
    <location>
        <begin position="1"/>
        <end position="14"/>
    </location>
</feature>
<dbReference type="Pfam" id="PF04237">
    <property type="entry name" value="YjbR"/>
    <property type="match status" value="1"/>
</dbReference>
<accession>A0ABU0XB39</accession>
<evidence type="ECO:0000313" key="3">
    <source>
        <dbReference type="Proteomes" id="UP001225605"/>
    </source>
</evidence>
<dbReference type="SUPFAM" id="SSF142906">
    <property type="entry name" value="YjbR-like"/>
    <property type="match status" value="1"/>
</dbReference>
<protein>
    <recommendedName>
        <fullName evidence="4">MmcQ/YjbR family DNA-binding protein</fullName>
    </recommendedName>
</protein>
<evidence type="ECO:0000256" key="1">
    <source>
        <dbReference type="SAM" id="MobiDB-lite"/>
    </source>
</evidence>
<gene>
    <name evidence="2" type="ORF">CKY47_28630</name>
</gene>
<sequence>MRADCTPGGEREVPIRSAGGVIRSAPSRGGSSVVRGTPGRPAARGRSGDDARAREGLGSCRVEPDLASLRAAVAEFGGFDQPERSWAVLTAATGPSIDLGVPAHRDAVHVWLNAWGCRIRTPRPGEPRVLDTGLAAWWAEWRDDLPDPAARLAQLTDDEVERLGECFAALSATEAARHGRGTRTLGPTAASKLLFALRPNSLPPWDNLIAQRLHGARDGVAYRAHLRVTRGWAVGLLAEAGVPEPELLDALGRPGRSLAKVIDEYCYLVFTRGWTAPRAGVTADDVRRIASALPRTEERVVRDQVRFRVGRLVYLALSPDEETMGFAFPKEEREALIASAPHRFHAPTRSDMRFNWVCATLSELTVDELEELVVDAWRMCVPKSVARTLS</sequence>
<dbReference type="EMBL" id="NSDM01000014">
    <property type="protein sequence ID" value="MDQ2587884.1"/>
    <property type="molecule type" value="Genomic_DNA"/>
</dbReference>
<evidence type="ECO:0008006" key="4">
    <source>
        <dbReference type="Google" id="ProtNLM"/>
    </source>
</evidence>
<reference evidence="2 3" key="1">
    <citation type="submission" date="2017-06" db="EMBL/GenBank/DDBJ databases">
        <title>Cultured bacterium strain Saccharothrix yanglingensis Hhs.015.</title>
        <authorList>
            <person name="Xia Y."/>
        </authorList>
    </citation>
    <scope>NUCLEOTIDE SEQUENCE [LARGE SCALE GENOMIC DNA]</scope>
    <source>
        <strain evidence="2 3">Hhs.015</strain>
    </source>
</reference>
<feature type="region of interest" description="Disordered" evidence="1">
    <location>
        <begin position="1"/>
        <end position="57"/>
    </location>
</feature>
<dbReference type="Proteomes" id="UP001225605">
    <property type="component" value="Unassembled WGS sequence"/>
</dbReference>
<feature type="compositionally biased region" description="Low complexity" evidence="1">
    <location>
        <begin position="35"/>
        <end position="45"/>
    </location>
</feature>
<feature type="compositionally biased region" description="Basic and acidic residues" evidence="1">
    <location>
        <begin position="46"/>
        <end position="55"/>
    </location>
</feature>
<organism evidence="2 3">
    <name type="scientific">Saccharothrix yanglingensis</name>
    <dbReference type="NCBI Taxonomy" id="659496"/>
    <lineage>
        <taxon>Bacteria</taxon>
        <taxon>Bacillati</taxon>
        <taxon>Actinomycetota</taxon>
        <taxon>Actinomycetes</taxon>
        <taxon>Pseudonocardiales</taxon>
        <taxon>Pseudonocardiaceae</taxon>
        <taxon>Saccharothrix</taxon>
    </lineage>
</organism>
<dbReference type="InterPro" id="IPR038056">
    <property type="entry name" value="YjbR-like_sf"/>
</dbReference>